<dbReference type="InterPro" id="IPR016166">
    <property type="entry name" value="FAD-bd_PCMH"/>
</dbReference>
<dbReference type="PhylomeDB" id="T1JHE4"/>
<dbReference type="SUPFAM" id="SSF55103">
    <property type="entry name" value="FAD-linked oxidases, C-terminal domain"/>
    <property type="match status" value="2"/>
</dbReference>
<dbReference type="OMA" id="FDRTVVC"/>
<evidence type="ECO:0000256" key="9">
    <source>
        <dbReference type="ARBA" id="ARBA00039639"/>
    </source>
</evidence>
<evidence type="ECO:0000256" key="6">
    <source>
        <dbReference type="ARBA" id="ARBA00023002"/>
    </source>
</evidence>
<dbReference type="Gene3D" id="3.30.70.2190">
    <property type="match status" value="1"/>
</dbReference>
<name>T1JHE4_STRMM</name>
<dbReference type="GO" id="GO:0005777">
    <property type="term" value="C:peroxisome"/>
    <property type="evidence" value="ECO:0007669"/>
    <property type="project" value="UniProtKB-SubCell"/>
</dbReference>
<dbReference type="Proteomes" id="UP000014500">
    <property type="component" value="Unassembled WGS sequence"/>
</dbReference>
<keyword evidence="7" id="KW-0576">Peroxisome</keyword>
<comment type="similarity">
    <text evidence="3">Belongs to the FAD-binding oxidoreductase/transferase type 4 family.</text>
</comment>
<dbReference type="Gene3D" id="3.30.70.2740">
    <property type="match status" value="2"/>
</dbReference>
<dbReference type="Gene3D" id="3.30.465.10">
    <property type="match status" value="1"/>
</dbReference>
<dbReference type="GO" id="GO:0071949">
    <property type="term" value="F:FAD binding"/>
    <property type="evidence" value="ECO:0007669"/>
    <property type="project" value="InterPro"/>
</dbReference>
<dbReference type="FunFam" id="3.30.43.10:FF:000011">
    <property type="entry name" value="D-lactate dehydrogenase (Cytochrome)"/>
    <property type="match status" value="1"/>
</dbReference>
<evidence type="ECO:0000259" key="12">
    <source>
        <dbReference type="PROSITE" id="PS51387"/>
    </source>
</evidence>
<evidence type="ECO:0000256" key="8">
    <source>
        <dbReference type="ARBA" id="ARBA00039003"/>
    </source>
</evidence>
<dbReference type="Gene3D" id="3.30.43.10">
    <property type="entry name" value="Uridine Diphospho-n-acetylenolpyruvylglucosamine Reductase, domain 2"/>
    <property type="match status" value="1"/>
</dbReference>
<dbReference type="Pfam" id="PF02913">
    <property type="entry name" value="FAD-oxidase_C"/>
    <property type="match status" value="2"/>
</dbReference>
<dbReference type="InterPro" id="IPR016169">
    <property type="entry name" value="FAD-bd_PCMH_sub2"/>
</dbReference>
<keyword evidence="14" id="KW-1185">Reference proteome</keyword>
<dbReference type="eggNOG" id="KOG1232">
    <property type="taxonomic scope" value="Eukaryota"/>
</dbReference>
<dbReference type="InterPro" id="IPR016167">
    <property type="entry name" value="FAD-bd_PCMH_sub1"/>
</dbReference>
<dbReference type="EnsemblMetazoa" id="SMAR013275-RA">
    <property type="protein sequence ID" value="SMAR013275-PA"/>
    <property type="gene ID" value="SMAR013275"/>
</dbReference>
<dbReference type="InterPro" id="IPR006094">
    <property type="entry name" value="Oxid_FAD_bind_N"/>
</dbReference>
<comment type="function">
    <text evidence="10">Catalyzes the oxidation of D-2-hydroxyglutarate (D-2-HG) to alpha-ketoglutarate. Also catalyzes the oxidation of other D-2-hydroxyacids, such as D-malate (D-MAL) and D-lactate (D-LAC). Exhibits high activities towards D-2-HG and D-MAL but a very weak activity towards D-LAC.</text>
</comment>
<dbReference type="InterPro" id="IPR036318">
    <property type="entry name" value="FAD-bd_PCMH-like_sf"/>
</dbReference>
<dbReference type="Gene3D" id="1.10.45.10">
    <property type="entry name" value="Vanillyl-alcohol Oxidase, Chain A, domain 4"/>
    <property type="match status" value="1"/>
</dbReference>
<dbReference type="SUPFAM" id="SSF56176">
    <property type="entry name" value="FAD-binding/transporter-associated domain-like"/>
    <property type="match status" value="1"/>
</dbReference>
<dbReference type="FunFam" id="1.10.45.10:FF:000001">
    <property type="entry name" value="D-lactate dehydrogenase mitochondrial"/>
    <property type="match status" value="1"/>
</dbReference>
<dbReference type="GO" id="GO:0005739">
    <property type="term" value="C:mitochondrion"/>
    <property type="evidence" value="ECO:0007669"/>
    <property type="project" value="TreeGrafter"/>
</dbReference>
<dbReference type="InterPro" id="IPR016164">
    <property type="entry name" value="FAD-linked_Oxase-like_C"/>
</dbReference>
<protein>
    <recommendedName>
        <fullName evidence="9">D-2-hydroxyglutarate dehydrogenase, mitochondrial</fullName>
        <ecNumber evidence="8">1.1.99.39</ecNumber>
    </recommendedName>
</protein>
<evidence type="ECO:0000256" key="10">
    <source>
        <dbReference type="ARBA" id="ARBA00045410"/>
    </source>
</evidence>
<evidence type="ECO:0000313" key="13">
    <source>
        <dbReference type="EnsemblMetazoa" id="SMAR013275-PA"/>
    </source>
</evidence>
<keyword evidence="5" id="KW-0274">FAD</keyword>
<dbReference type="FunFam" id="3.30.465.10:FF:000001">
    <property type="entry name" value="D-2-hydroxyglutarate dehydrogenase, mitochondrial"/>
    <property type="match status" value="1"/>
</dbReference>
<dbReference type="STRING" id="126957.T1JHE4"/>
<accession>T1JHE4</accession>
<dbReference type="PANTHER" id="PTHR43716">
    <property type="entry name" value="D-2-HYDROXYGLUTARATE DEHYDROGENASE, MITOCHONDRIAL"/>
    <property type="match status" value="1"/>
</dbReference>
<evidence type="ECO:0000256" key="4">
    <source>
        <dbReference type="ARBA" id="ARBA00022630"/>
    </source>
</evidence>
<dbReference type="EMBL" id="AFFK01020674">
    <property type="status" value="NOT_ANNOTATED_CDS"/>
    <property type="molecule type" value="Genomic_DNA"/>
</dbReference>
<sequence length="617" mass="68398">MATSILRRQLHKFNLALKKSIRSRLKTSATHERYPYLKRGDFSRLSEADVAHFRTFLETNQIASDAFDLKPHNTDWLGNYRGISELMLKPRTTEEVSAILKHCSKRHLAVCPQGGNTGLVGGSVPVFDEIIVNTSLMNNIISFDDLSGWGVVVCQAGCILECLENYVSEKSCTMPLDLGAKGSCQIGGNVATNAGGLRLIRYGSLHGNILGLEVLPSGEILDCMSTVRKDNTGYDIKQLFIGSEGTLGVITKVAIICPPKPISVAVLLLGCQNFETVTETYRAAREMLGEVISSVEFMDHECIKLCERNLKLKSPLSIHPYYILIEVSGANKQHNIEKLEQFLQHLTSKEIVNDGILASETKQIRAVWALRENISEALKLEGATYKYDISVPIQNFTSIIDSTRSELGSMVTVCCGFGHLADGNLHLNAVAKTYDPKIVSCIESHLYEEILKLHGSISAEHGIGLMKRQELPKIKTLATLNAMSQERLAEAQKIEGYVYKYDISIPILTFPDLITGLRTLVTGKVSYCVGYGHLGDGNLHLNCTTLMFDEALQKEIEEFVYENVRKLKGSVSAEHGIGLSKRSYIHYSKSSSFLNLAKKFKLRLDPSEIMNPYKALN</sequence>
<evidence type="ECO:0000256" key="2">
    <source>
        <dbReference type="ARBA" id="ARBA00004275"/>
    </source>
</evidence>
<feature type="domain" description="FAD-binding PCMH-type" evidence="12">
    <location>
        <begin position="80"/>
        <end position="260"/>
    </location>
</feature>
<keyword evidence="4" id="KW-0285">Flavoprotein</keyword>
<dbReference type="InterPro" id="IPR016171">
    <property type="entry name" value="Vanillyl_alc_oxidase_C-sub2"/>
</dbReference>
<dbReference type="PROSITE" id="PS51387">
    <property type="entry name" value="FAD_PCMH"/>
    <property type="match status" value="1"/>
</dbReference>
<keyword evidence="6" id="KW-0560">Oxidoreductase</keyword>
<dbReference type="FunFam" id="3.30.70.2190:FF:000001">
    <property type="entry name" value="D-2-hydroxyglutarate dehydrogenase mitochondrial"/>
    <property type="match status" value="1"/>
</dbReference>
<comment type="catalytic activity">
    <reaction evidence="11">
        <text>(R)-malate + A = oxaloacetate + AH2</text>
        <dbReference type="Rhea" id="RHEA:67460"/>
        <dbReference type="ChEBI" id="CHEBI:13193"/>
        <dbReference type="ChEBI" id="CHEBI:15588"/>
        <dbReference type="ChEBI" id="CHEBI:16452"/>
        <dbReference type="ChEBI" id="CHEBI:17499"/>
    </reaction>
    <physiologicalReaction direction="left-to-right" evidence="11">
        <dbReference type="Rhea" id="RHEA:67461"/>
    </physiologicalReaction>
</comment>
<comment type="cofactor">
    <cofactor evidence="1">
        <name>FAD</name>
        <dbReference type="ChEBI" id="CHEBI:57692"/>
    </cofactor>
</comment>
<comment type="subcellular location">
    <subcellularLocation>
        <location evidence="2">Peroxisome</location>
    </subcellularLocation>
</comment>
<dbReference type="InterPro" id="IPR051264">
    <property type="entry name" value="FAD-oxidored/transferase_4"/>
</dbReference>
<dbReference type="EC" id="1.1.99.39" evidence="8"/>
<reference evidence="14" key="1">
    <citation type="submission" date="2011-05" db="EMBL/GenBank/DDBJ databases">
        <authorList>
            <person name="Richards S.R."/>
            <person name="Qu J."/>
            <person name="Jiang H."/>
            <person name="Jhangiani S.N."/>
            <person name="Agravi P."/>
            <person name="Goodspeed R."/>
            <person name="Gross S."/>
            <person name="Mandapat C."/>
            <person name="Jackson L."/>
            <person name="Mathew T."/>
            <person name="Pu L."/>
            <person name="Thornton R."/>
            <person name="Saada N."/>
            <person name="Wilczek-Boney K.B."/>
            <person name="Lee S."/>
            <person name="Kovar C."/>
            <person name="Wu Y."/>
            <person name="Scherer S.E."/>
            <person name="Worley K.C."/>
            <person name="Muzny D.M."/>
            <person name="Gibbs R."/>
        </authorList>
    </citation>
    <scope>NUCLEOTIDE SEQUENCE</scope>
    <source>
        <strain evidence="14">Brora</strain>
    </source>
</reference>
<dbReference type="PANTHER" id="PTHR43716:SF1">
    <property type="entry name" value="D-2-HYDROXYGLUTARATE DEHYDROGENASE, MITOCHONDRIAL"/>
    <property type="match status" value="1"/>
</dbReference>
<dbReference type="Pfam" id="PF01565">
    <property type="entry name" value="FAD_binding_4"/>
    <property type="match status" value="1"/>
</dbReference>
<dbReference type="AlphaFoldDB" id="T1JHE4"/>
<organism evidence="13 14">
    <name type="scientific">Strigamia maritima</name>
    <name type="common">European centipede</name>
    <name type="synonym">Geophilus maritimus</name>
    <dbReference type="NCBI Taxonomy" id="126957"/>
    <lineage>
        <taxon>Eukaryota</taxon>
        <taxon>Metazoa</taxon>
        <taxon>Ecdysozoa</taxon>
        <taxon>Arthropoda</taxon>
        <taxon>Myriapoda</taxon>
        <taxon>Chilopoda</taxon>
        <taxon>Pleurostigmophora</taxon>
        <taxon>Geophilomorpha</taxon>
        <taxon>Linotaeniidae</taxon>
        <taxon>Strigamia</taxon>
    </lineage>
</organism>
<dbReference type="InterPro" id="IPR004113">
    <property type="entry name" value="FAD-bd_oxidored_4_C"/>
</dbReference>
<proteinExistence type="inferred from homology"/>
<evidence type="ECO:0000256" key="7">
    <source>
        <dbReference type="ARBA" id="ARBA00023140"/>
    </source>
</evidence>
<evidence type="ECO:0000256" key="11">
    <source>
        <dbReference type="ARBA" id="ARBA00049267"/>
    </source>
</evidence>
<evidence type="ECO:0000256" key="3">
    <source>
        <dbReference type="ARBA" id="ARBA00008000"/>
    </source>
</evidence>
<evidence type="ECO:0000256" key="1">
    <source>
        <dbReference type="ARBA" id="ARBA00001974"/>
    </source>
</evidence>
<dbReference type="HOGENOM" id="CLU_017779_4_1_1"/>
<evidence type="ECO:0000313" key="14">
    <source>
        <dbReference type="Proteomes" id="UP000014500"/>
    </source>
</evidence>
<evidence type="ECO:0000256" key="5">
    <source>
        <dbReference type="ARBA" id="ARBA00022827"/>
    </source>
</evidence>
<dbReference type="GO" id="GO:0051990">
    <property type="term" value="F:(R)-2-hydroxyglutarate dehydrogenase activity"/>
    <property type="evidence" value="ECO:0007669"/>
    <property type="project" value="UniProtKB-EC"/>
</dbReference>
<reference evidence="13" key="2">
    <citation type="submission" date="2015-02" db="UniProtKB">
        <authorList>
            <consortium name="EnsemblMetazoa"/>
        </authorList>
    </citation>
    <scope>IDENTIFICATION</scope>
</reference>